<keyword evidence="4" id="KW-1185">Reference proteome</keyword>
<dbReference type="RefSeq" id="WP_010709810.1">
    <property type="nucleotide sequence ID" value="NZ_JARPZN010000011.1"/>
</dbReference>
<sequence>MNTEDVRNALLELLHEDTEKGKTWFFPSNVNEHYLLLLGLTVKESIQAISTGIGSLLLMVFLFRSANIWALLLYIFAGGIGFFSVWGYKVFKPISDRPNISISDYRKEQKVFQQKQKVYYCRPNEQVKEKV</sequence>
<protein>
    <submittedName>
        <fullName evidence="2">Glycosyltransferase</fullName>
    </submittedName>
</protein>
<evidence type="ECO:0000313" key="4">
    <source>
        <dbReference type="Proteomes" id="UP000254807"/>
    </source>
</evidence>
<reference evidence="3 4" key="1">
    <citation type="submission" date="2018-06" db="EMBL/GenBank/DDBJ databases">
        <authorList>
            <consortium name="Pathogen Informatics"/>
            <person name="Doyle S."/>
        </authorList>
    </citation>
    <scope>NUCLEOTIDE SEQUENCE [LARGE SCALE GENOMIC DNA]</scope>
    <source>
        <strain evidence="3 4">NCTC12360</strain>
    </source>
</reference>
<gene>
    <name evidence="3" type="ORF">NCTC12360_00950</name>
    <name evidence="2" type="ORF">P7E30_13475</name>
</gene>
<keyword evidence="1" id="KW-0812">Transmembrane</keyword>
<reference evidence="2" key="2">
    <citation type="submission" date="2023-03" db="EMBL/GenBank/DDBJ databases">
        <authorList>
            <person name="Shen W."/>
            <person name="Cai J."/>
        </authorList>
    </citation>
    <scope>NUCLEOTIDE SEQUENCE</scope>
    <source>
        <strain evidence="2">K69-2</strain>
    </source>
</reference>
<keyword evidence="1" id="KW-0472">Membrane</keyword>
<dbReference type="AlphaFoldDB" id="A0A376GVC6"/>
<dbReference type="OrthoDB" id="2871762at2"/>
<name>A0A376GVC6_ENTGA</name>
<evidence type="ECO:0000313" key="3">
    <source>
        <dbReference type="EMBL" id="STD82521.1"/>
    </source>
</evidence>
<evidence type="ECO:0000256" key="1">
    <source>
        <dbReference type="SAM" id="Phobius"/>
    </source>
</evidence>
<keyword evidence="1" id="KW-1133">Transmembrane helix</keyword>
<dbReference type="EMBL" id="UFYW01000001">
    <property type="protein sequence ID" value="STD82521.1"/>
    <property type="molecule type" value="Genomic_DNA"/>
</dbReference>
<dbReference type="EMBL" id="JARPZN010000011">
    <property type="protein sequence ID" value="MDT2691183.1"/>
    <property type="molecule type" value="Genomic_DNA"/>
</dbReference>
<evidence type="ECO:0000313" key="2">
    <source>
        <dbReference type="EMBL" id="MDT2691183.1"/>
    </source>
</evidence>
<organism evidence="3 4">
    <name type="scientific">Enterococcus gallinarum</name>
    <dbReference type="NCBI Taxonomy" id="1353"/>
    <lineage>
        <taxon>Bacteria</taxon>
        <taxon>Bacillati</taxon>
        <taxon>Bacillota</taxon>
        <taxon>Bacilli</taxon>
        <taxon>Lactobacillales</taxon>
        <taxon>Enterococcaceae</taxon>
        <taxon>Enterococcus</taxon>
    </lineage>
</organism>
<feature type="transmembrane region" description="Helical" evidence="1">
    <location>
        <begin position="68"/>
        <end position="88"/>
    </location>
</feature>
<dbReference type="Proteomes" id="UP001183682">
    <property type="component" value="Unassembled WGS sequence"/>
</dbReference>
<proteinExistence type="predicted"/>
<dbReference type="Proteomes" id="UP000254807">
    <property type="component" value="Unassembled WGS sequence"/>
</dbReference>
<accession>A0A376GVC6</accession>